<dbReference type="Pfam" id="PF12796">
    <property type="entry name" value="Ank_2"/>
    <property type="match status" value="2"/>
</dbReference>
<keyword evidence="2" id="KW-0040">ANK repeat</keyword>
<protein>
    <submittedName>
        <fullName evidence="6">Ankyrin repeat-containing domain protein</fullName>
    </submittedName>
</protein>
<comment type="caution">
    <text evidence="6">The sequence shown here is derived from an EMBL/GenBank/DDBJ whole genome shotgun (WGS) entry which is preliminary data.</text>
</comment>
<dbReference type="Pfam" id="PF22939">
    <property type="entry name" value="WHD_GPIID"/>
    <property type="match status" value="1"/>
</dbReference>
<sequence>MAHQPSEPLTVNVKGGEGGRGGLGSGQGQGGRGGDGLGPTLNIGTATVHVQGGAEINIRDRDIIISWLSPINFFLRQADISREREKGTGGWLLADPVFKEWESGSGSTLWCRGIRAGKTILASMVVDHLSAAFRNNKDIGVACIYLNHKEADQQPPPKLLAGLWRQLVLDREIGSTAESLYKQHREKSTVPSLEEVVSVLRSSITELSKVFIIIDAMDEYPEVQRHTLLKHLAKMGSKVNSMITSRPNISPERYSFQNLKTLDIYAMSEDIQAYIDAQVNLSPRLSEYIEEKPELRDDIHAKIIGAVDGMFLLAKLHLESLSTQNTIKAVRNALKELPKDLHDSYDIAMQRIDAQSKEDRKTAHSTITWVANAKRPLTVEELRAALAVEPNTQQLDKENFMTIKTILSVCAGLVIVDEKLKVVRLVHYTTQEYLDKIQAEKFPDAQTEITHTLLTFLAFDGYPDSSWNRWNLPPLVEYSQYCLAHAAGQPEVQLREILLKFLGQAFQWMQTLAPGEFSWKHNWNSLPWIYPDWPSQPSVLWIAAAANLMETTNFLLERAPLLQHSENPEIIVASYYGHIKIVQILLEKGADVNSAGGIYGSPLHTAITAGHPEIVHILVENGANVNAAGGYHGTPLQSAAAGGSANIVHLLLEQGADVNTAGGEYGSPLYAAIIKGHPDIVRILVKHGADVNAAGGEYGSPLYAAITKGDPGIGRILVENSADVNAAGGEYVSPLYAAIAKGDPEIVRILVENSADVNAAGGDYGSPLYAAISKGHPEIVHILVENSADINATIRLPTCHFRGMLAPVENERDEQ</sequence>
<organism evidence="6 7">
    <name type="scientific">Mycena albidolilacea</name>
    <dbReference type="NCBI Taxonomy" id="1033008"/>
    <lineage>
        <taxon>Eukaryota</taxon>
        <taxon>Fungi</taxon>
        <taxon>Dikarya</taxon>
        <taxon>Basidiomycota</taxon>
        <taxon>Agaricomycotina</taxon>
        <taxon>Agaricomycetes</taxon>
        <taxon>Agaricomycetidae</taxon>
        <taxon>Agaricales</taxon>
        <taxon>Marasmiineae</taxon>
        <taxon>Mycenaceae</taxon>
        <taxon>Mycena</taxon>
    </lineage>
</organism>
<dbReference type="EMBL" id="JARIHO010000118">
    <property type="protein sequence ID" value="KAJ7302284.1"/>
    <property type="molecule type" value="Genomic_DNA"/>
</dbReference>
<keyword evidence="1" id="KW-0677">Repeat</keyword>
<dbReference type="Pfam" id="PF24883">
    <property type="entry name" value="NPHP3_N"/>
    <property type="match status" value="1"/>
</dbReference>
<gene>
    <name evidence="6" type="ORF">DFH08DRAFT_75599</name>
</gene>
<dbReference type="PRINTS" id="PR01415">
    <property type="entry name" value="ANKYRIN"/>
</dbReference>
<feature type="repeat" description="ANK" evidence="2">
    <location>
        <begin position="664"/>
        <end position="696"/>
    </location>
</feature>
<evidence type="ECO:0000259" key="4">
    <source>
        <dbReference type="Pfam" id="PF22939"/>
    </source>
</evidence>
<evidence type="ECO:0000256" key="3">
    <source>
        <dbReference type="SAM" id="MobiDB-lite"/>
    </source>
</evidence>
<dbReference type="InterPro" id="IPR002110">
    <property type="entry name" value="Ankyrin_rpt"/>
</dbReference>
<evidence type="ECO:0000259" key="5">
    <source>
        <dbReference type="Pfam" id="PF24883"/>
    </source>
</evidence>
<feature type="repeat" description="ANK" evidence="2">
    <location>
        <begin position="601"/>
        <end position="630"/>
    </location>
</feature>
<dbReference type="PANTHER" id="PTHR10039:SF15">
    <property type="entry name" value="NACHT DOMAIN-CONTAINING PROTEIN"/>
    <property type="match status" value="1"/>
</dbReference>
<feature type="compositionally biased region" description="Gly residues" evidence="3">
    <location>
        <begin position="15"/>
        <end position="37"/>
    </location>
</feature>
<reference evidence="6" key="1">
    <citation type="submission" date="2023-03" db="EMBL/GenBank/DDBJ databases">
        <title>Massive genome expansion in bonnet fungi (Mycena s.s.) driven by repeated elements and novel gene families across ecological guilds.</title>
        <authorList>
            <consortium name="Lawrence Berkeley National Laboratory"/>
            <person name="Harder C.B."/>
            <person name="Miyauchi S."/>
            <person name="Viragh M."/>
            <person name="Kuo A."/>
            <person name="Thoen E."/>
            <person name="Andreopoulos B."/>
            <person name="Lu D."/>
            <person name="Skrede I."/>
            <person name="Drula E."/>
            <person name="Henrissat B."/>
            <person name="Morin E."/>
            <person name="Kohler A."/>
            <person name="Barry K."/>
            <person name="LaButti K."/>
            <person name="Morin E."/>
            <person name="Salamov A."/>
            <person name="Lipzen A."/>
            <person name="Mereny Z."/>
            <person name="Hegedus B."/>
            <person name="Baldrian P."/>
            <person name="Stursova M."/>
            <person name="Weitz H."/>
            <person name="Taylor A."/>
            <person name="Grigoriev I.V."/>
            <person name="Nagy L.G."/>
            <person name="Martin F."/>
            <person name="Kauserud H."/>
        </authorList>
    </citation>
    <scope>NUCLEOTIDE SEQUENCE</scope>
    <source>
        <strain evidence="6">CBHHK002</strain>
    </source>
</reference>
<feature type="repeat" description="ANK" evidence="2">
    <location>
        <begin position="763"/>
        <end position="795"/>
    </location>
</feature>
<evidence type="ECO:0000313" key="7">
    <source>
        <dbReference type="Proteomes" id="UP001218218"/>
    </source>
</evidence>
<feature type="domain" description="Nephrocystin 3-like N-terminal" evidence="5">
    <location>
        <begin position="87"/>
        <end position="246"/>
    </location>
</feature>
<dbReference type="PROSITE" id="PS50088">
    <property type="entry name" value="ANK_REPEAT"/>
    <property type="match status" value="7"/>
</dbReference>
<dbReference type="InterPro" id="IPR054471">
    <property type="entry name" value="GPIID_WHD"/>
</dbReference>
<keyword evidence="7" id="KW-1185">Reference proteome</keyword>
<dbReference type="InterPro" id="IPR056884">
    <property type="entry name" value="NPHP3-like_N"/>
</dbReference>
<dbReference type="Gene3D" id="1.25.40.20">
    <property type="entry name" value="Ankyrin repeat-containing domain"/>
    <property type="match status" value="1"/>
</dbReference>
<evidence type="ECO:0000313" key="6">
    <source>
        <dbReference type="EMBL" id="KAJ7302284.1"/>
    </source>
</evidence>
<evidence type="ECO:0000256" key="1">
    <source>
        <dbReference type="ARBA" id="ARBA00022737"/>
    </source>
</evidence>
<dbReference type="Proteomes" id="UP001218218">
    <property type="component" value="Unassembled WGS sequence"/>
</dbReference>
<dbReference type="InterPro" id="IPR027417">
    <property type="entry name" value="P-loop_NTPase"/>
</dbReference>
<feature type="repeat" description="ANK" evidence="2">
    <location>
        <begin position="730"/>
        <end position="762"/>
    </location>
</feature>
<dbReference type="AlphaFoldDB" id="A0AAD7E7V5"/>
<proteinExistence type="predicted"/>
<accession>A0AAD7E7V5</accession>
<feature type="repeat" description="ANK" evidence="2">
    <location>
        <begin position="631"/>
        <end position="663"/>
    </location>
</feature>
<evidence type="ECO:0000256" key="2">
    <source>
        <dbReference type="PROSITE-ProRule" id="PRU00023"/>
    </source>
</evidence>
<feature type="repeat" description="ANK" evidence="2">
    <location>
        <begin position="697"/>
        <end position="729"/>
    </location>
</feature>
<dbReference type="SMART" id="SM00248">
    <property type="entry name" value="ANK"/>
    <property type="match status" value="8"/>
</dbReference>
<feature type="region of interest" description="Disordered" evidence="3">
    <location>
        <begin position="1"/>
        <end position="38"/>
    </location>
</feature>
<dbReference type="SUPFAM" id="SSF48403">
    <property type="entry name" value="Ankyrin repeat"/>
    <property type="match status" value="1"/>
</dbReference>
<dbReference type="InterPro" id="IPR036770">
    <property type="entry name" value="Ankyrin_rpt-contain_sf"/>
</dbReference>
<dbReference type="PANTHER" id="PTHR10039">
    <property type="entry name" value="AMELOGENIN"/>
    <property type="match status" value="1"/>
</dbReference>
<feature type="domain" description="GPI inositol-deacylase winged helix" evidence="4">
    <location>
        <begin position="355"/>
        <end position="435"/>
    </location>
</feature>
<dbReference type="Gene3D" id="3.40.50.300">
    <property type="entry name" value="P-loop containing nucleotide triphosphate hydrolases"/>
    <property type="match status" value="1"/>
</dbReference>
<name>A0AAD7E7V5_9AGAR</name>
<dbReference type="SUPFAM" id="SSF52540">
    <property type="entry name" value="P-loop containing nucleoside triphosphate hydrolases"/>
    <property type="match status" value="1"/>
</dbReference>
<feature type="repeat" description="ANK" evidence="2">
    <location>
        <begin position="565"/>
        <end position="597"/>
    </location>
</feature>
<dbReference type="Pfam" id="PF00023">
    <property type="entry name" value="Ank"/>
    <property type="match status" value="2"/>
</dbReference>
<dbReference type="PROSITE" id="PS50297">
    <property type="entry name" value="ANK_REP_REGION"/>
    <property type="match status" value="6"/>
</dbReference>